<dbReference type="PROSITE" id="PS51257">
    <property type="entry name" value="PROKAR_LIPOPROTEIN"/>
    <property type="match status" value="1"/>
</dbReference>
<dbReference type="STRING" id="1298598.JCM21714_3815"/>
<gene>
    <name evidence="2" type="ORF">JCM21714_3815</name>
</gene>
<feature type="region of interest" description="Disordered" evidence="1">
    <location>
        <begin position="1"/>
        <end position="50"/>
    </location>
</feature>
<name>W4VPG5_9BACI</name>
<dbReference type="Proteomes" id="UP000019102">
    <property type="component" value="Unassembled WGS sequence"/>
</dbReference>
<evidence type="ECO:0000313" key="2">
    <source>
        <dbReference type="EMBL" id="GAE94639.1"/>
    </source>
</evidence>
<keyword evidence="3" id="KW-1185">Reference proteome</keyword>
<dbReference type="AlphaFoldDB" id="W4VPG5"/>
<evidence type="ECO:0000256" key="1">
    <source>
        <dbReference type="SAM" id="MobiDB-lite"/>
    </source>
</evidence>
<protein>
    <submittedName>
        <fullName evidence="2">Uncharacterized protein</fullName>
    </submittedName>
</protein>
<organism evidence="2 3">
    <name type="scientific">Gracilibacillus boraciitolerans JCM 21714</name>
    <dbReference type="NCBI Taxonomy" id="1298598"/>
    <lineage>
        <taxon>Bacteria</taxon>
        <taxon>Bacillati</taxon>
        <taxon>Bacillota</taxon>
        <taxon>Bacilli</taxon>
        <taxon>Bacillales</taxon>
        <taxon>Bacillaceae</taxon>
        <taxon>Gracilibacillus</taxon>
    </lineage>
</organism>
<evidence type="ECO:0000313" key="3">
    <source>
        <dbReference type="Proteomes" id="UP000019102"/>
    </source>
</evidence>
<accession>W4VPG5</accession>
<proteinExistence type="predicted"/>
<dbReference type="EMBL" id="BAVS01000028">
    <property type="protein sequence ID" value="GAE94639.1"/>
    <property type="molecule type" value="Genomic_DNA"/>
</dbReference>
<sequence length="50" mass="5003">MISNRFGLPTSLSGGACSSANFAKKTPPLQSGSSDHADPPPGVEVDACAK</sequence>
<feature type="compositionally biased region" description="Polar residues" evidence="1">
    <location>
        <begin position="10"/>
        <end position="21"/>
    </location>
</feature>
<comment type="caution">
    <text evidence="2">The sequence shown here is derived from an EMBL/GenBank/DDBJ whole genome shotgun (WGS) entry which is preliminary data.</text>
</comment>
<reference evidence="2 3" key="1">
    <citation type="journal article" date="2014" name="Genome Announc.">
        <title>Draft Genome Sequence of the Boron-Tolerant and Moderately Halotolerant Bacterium Gracilibacillus boraciitolerans JCM 21714T.</title>
        <authorList>
            <person name="Ahmed I."/>
            <person name="Oshima K."/>
            <person name="Suda W."/>
            <person name="Kitamura K."/>
            <person name="Iida T."/>
            <person name="Ohmori Y."/>
            <person name="Fujiwara T."/>
            <person name="Hattori M."/>
            <person name="Ohkuma M."/>
        </authorList>
    </citation>
    <scope>NUCLEOTIDE SEQUENCE [LARGE SCALE GENOMIC DNA]</scope>
    <source>
        <strain evidence="2 3">JCM 21714</strain>
    </source>
</reference>